<dbReference type="EMBL" id="JAAMPC010000014">
    <property type="protein sequence ID" value="KAG2266889.1"/>
    <property type="molecule type" value="Genomic_DNA"/>
</dbReference>
<accession>A0A8X7QG95</accession>
<evidence type="ECO:0000313" key="2">
    <source>
        <dbReference type="EMBL" id="KAG2266889.1"/>
    </source>
</evidence>
<gene>
    <name evidence="1" type="ORF">Bca52824_073960</name>
    <name evidence="2" type="ORF">Bca52824_073968</name>
</gene>
<sequence>MAAIVTPVNYRIVSFPSSSQCKKQSVFSVSLPRDVLIGKKKKSLLVSATSEDHGPIVSKLGQFTRRVRKAATDLEEVRKLRSEMEKNTVEVFEDDDLTNHYGRILMKEQECIIELHMATLALNQLEKILFGDE</sequence>
<comment type="caution">
    <text evidence="2">The sequence shown here is derived from an EMBL/GenBank/DDBJ whole genome shotgun (WGS) entry which is preliminary data.</text>
</comment>
<dbReference type="Proteomes" id="UP000886595">
    <property type="component" value="Unassembled WGS sequence"/>
</dbReference>
<evidence type="ECO:0000313" key="3">
    <source>
        <dbReference type="Proteomes" id="UP000886595"/>
    </source>
</evidence>
<name>A0A8X7QG95_BRACI</name>
<reference evidence="2 3" key="1">
    <citation type="submission" date="2020-02" db="EMBL/GenBank/DDBJ databases">
        <authorList>
            <person name="Ma Q."/>
            <person name="Huang Y."/>
            <person name="Song X."/>
            <person name="Pei D."/>
        </authorList>
    </citation>
    <scope>NUCLEOTIDE SEQUENCE [LARGE SCALE GENOMIC DNA]</scope>
    <source>
        <strain evidence="2">Sxm20200214</strain>
        <tissue evidence="2">Leaf</tissue>
    </source>
</reference>
<keyword evidence="3" id="KW-1185">Reference proteome</keyword>
<evidence type="ECO:0000313" key="1">
    <source>
        <dbReference type="EMBL" id="KAG2266881.1"/>
    </source>
</evidence>
<dbReference type="AlphaFoldDB" id="A0A8X7QG95"/>
<organism evidence="2 3">
    <name type="scientific">Brassica carinata</name>
    <name type="common">Ethiopian mustard</name>
    <name type="synonym">Abyssinian cabbage</name>
    <dbReference type="NCBI Taxonomy" id="52824"/>
    <lineage>
        <taxon>Eukaryota</taxon>
        <taxon>Viridiplantae</taxon>
        <taxon>Streptophyta</taxon>
        <taxon>Embryophyta</taxon>
        <taxon>Tracheophyta</taxon>
        <taxon>Spermatophyta</taxon>
        <taxon>Magnoliopsida</taxon>
        <taxon>eudicotyledons</taxon>
        <taxon>Gunneridae</taxon>
        <taxon>Pentapetalae</taxon>
        <taxon>rosids</taxon>
        <taxon>malvids</taxon>
        <taxon>Brassicales</taxon>
        <taxon>Brassicaceae</taxon>
        <taxon>Brassiceae</taxon>
        <taxon>Brassica</taxon>
    </lineage>
</organism>
<protein>
    <submittedName>
        <fullName evidence="2">Uncharacterized protein</fullName>
    </submittedName>
</protein>
<dbReference type="EMBL" id="JAAMPC010000014">
    <property type="protein sequence ID" value="KAG2266881.1"/>
    <property type="molecule type" value="Genomic_DNA"/>
</dbReference>
<proteinExistence type="predicted"/>